<accession>C6LK43</accession>
<gene>
    <name evidence="2" type="ORF">BRYFOR_09030</name>
</gene>
<protein>
    <submittedName>
        <fullName evidence="2">Uncharacterized protein</fullName>
    </submittedName>
</protein>
<proteinExistence type="predicted"/>
<dbReference type="OrthoDB" id="10015051at2"/>
<dbReference type="EMBL" id="ACCL02000023">
    <property type="protein sequence ID" value="EET58924.1"/>
    <property type="molecule type" value="Genomic_DNA"/>
</dbReference>
<dbReference type="STRING" id="168384.SAMN05660368_04008"/>
<dbReference type="Proteomes" id="UP000005561">
    <property type="component" value="Unassembled WGS sequence"/>
</dbReference>
<sequence>MKCGKKCVIFAFCGLIAAGSAVFAAGETVPVTENGFLRPYEQVKERGCSAPTGMDAEAVAAETEEHESCGILGDAFAKKISKTVPKTYVDEASIPETLNYREYIDGEWYGGVLPVTDYTYKKGCKLYEAIFSGTLYKQ</sequence>
<keyword evidence="3" id="KW-1185">Reference proteome</keyword>
<feature type="chain" id="PRO_5002968518" evidence="1">
    <location>
        <begin position="25"/>
        <end position="138"/>
    </location>
</feature>
<reference evidence="2" key="1">
    <citation type="submission" date="2009-07" db="EMBL/GenBank/DDBJ databases">
        <authorList>
            <person name="Weinstock G."/>
            <person name="Sodergren E."/>
            <person name="Clifton S."/>
            <person name="Fulton L."/>
            <person name="Fulton B."/>
            <person name="Courtney L."/>
            <person name="Fronick C."/>
            <person name="Harrison M."/>
            <person name="Strong C."/>
            <person name="Farmer C."/>
            <person name="Delahaunty K."/>
            <person name="Markovic C."/>
            <person name="Hall O."/>
            <person name="Minx P."/>
            <person name="Tomlinson C."/>
            <person name="Mitreva M."/>
            <person name="Nelson J."/>
            <person name="Hou S."/>
            <person name="Wollam A."/>
            <person name="Pepin K.H."/>
            <person name="Johnson M."/>
            <person name="Bhonagiri V."/>
            <person name="Nash W.E."/>
            <person name="Warren W."/>
            <person name="Chinwalla A."/>
            <person name="Mardis E.R."/>
            <person name="Wilson R.K."/>
        </authorList>
    </citation>
    <scope>NUCLEOTIDE SEQUENCE [LARGE SCALE GENOMIC DNA]</scope>
    <source>
        <strain evidence="2">DSM 14469</strain>
    </source>
</reference>
<evidence type="ECO:0000313" key="3">
    <source>
        <dbReference type="Proteomes" id="UP000005561"/>
    </source>
</evidence>
<name>C6LK43_9FIRM</name>
<organism evidence="2 3">
    <name type="scientific">Marvinbryantia formatexigens DSM 14469</name>
    <dbReference type="NCBI Taxonomy" id="478749"/>
    <lineage>
        <taxon>Bacteria</taxon>
        <taxon>Bacillati</taxon>
        <taxon>Bacillota</taxon>
        <taxon>Clostridia</taxon>
        <taxon>Lachnospirales</taxon>
        <taxon>Lachnospiraceae</taxon>
        <taxon>Marvinbryantia</taxon>
    </lineage>
</organism>
<evidence type="ECO:0000256" key="1">
    <source>
        <dbReference type="SAM" id="SignalP"/>
    </source>
</evidence>
<dbReference type="AlphaFoldDB" id="C6LK43"/>
<evidence type="ECO:0000313" key="2">
    <source>
        <dbReference type="EMBL" id="EET58924.1"/>
    </source>
</evidence>
<feature type="signal peptide" evidence="1">
    <location>
        <begin position="1"/>
        <end position="24"/>
    </location>
</feature>
<keyword evidence="1" id="KW-0732">Signal</keyword>
<dbReference type="RefSeq" id="WP_006863793.1">
    <property type="nucleotide sequence ID" value="NZ_ACCL02000023.1"/>
</dbReference>
<comment type="caution">
    <text evidence="2">The sequence shown here is derived from an EMBL/GenBank/DDBJ whole genome shotgun (WGS) entry which is preliminary data.</text>
</comment>